<proteinExistence type="predicted"/>
<name>A0ABY7JGB8_9BURK</name>
<keyword evidence="2" id="KW-1185">Reference proteome</keyword>
<dbReference type="PROSITE" id="PS51257">
    <property type="entry name" value="PROKAR_LIPOPROTEIN"/>
    <property type="match status" value="1"/>
</dbReference>
<sequence>MQRRLDTLVAGHYALSASCLSNAHGLSNRYNSLYCQMNFLFSRSLSTEKGDISKFFSQFFCCRIVIDYQHFQVTVTGHSGKIKNVRFFSQPVMASWRVSLLFEKVHQDYPM</sequence>
<dbReference type="RefSeq" id="WP_269263796.1">
    <property type="nucleotide sequence ID" value="NZ_CP098248.1"/>
</dbReference>
<evidence type="ECO:0000313" key="2">
    <source>
        <dbReference type="Proteomes" id="UP001164794"/>
    </source>
</evidence>
<evidence type="ECO:0000313" key="1">
    <source>
        <dbReference type="EMBL" id="WAV96318.1"/>
    </source>
</evidence>
<accession>A0ABY7JGB8</accession>
<organism evidence="1 2">
    <name type="scientific">Oxalobacter aliiformigenes</name>
    <dbReference type="NCBI Taxonomy" id="2946593"/>
    <lineage>
        <taxon>Bacteria</taxon>
        <taxon>Pseudomonadati</taxon>
        <taxon>Pseudomonadota</taxon>
        <taxon>Betaproteobacteria</taxon>
        <taxon>Burkholderiales</taxon>
        <taxon>Oxalobacteraceae</taxon>
        <taxon>Oxalobacter</taxon>
    </lineage>
</organism>
<reference evidence="1" key="1">
    <citation type="journal article" date="2022" name="Front. Microbiol.">
        <title>New perspectives on an old grouping: The genomic and phenotypic variability of Oxalobacter formigenes and the implications for calcium oxalate stone prevention.</title>
        <authorList>
            <person name="Chmiel J.A."/>
            <person name="Carr C."/>
            <person name="Stuivenberg G.A."/>
            <person name="Venema R."/>
            <person name="Chanyi R.M."/>
            <person name="Al K.F."/>
            <person name="Giguere D."/>
            <person name="Say H."/>
            <person name="Akouris P.P."/>
            <person name="Dominguez Romero S.A."/>
            <person name="Kwong A."/>
            <person name="Tai V."/>
            <person name="Koval S.F."/>
            <person name="Razvi H."/>
            <person name="Bjazevic J."/>
            <person name="Burton J.P."/>
        </authorList>
    </citation>
    <scope>NUCLEOTIDE SEQUENCE</scope>
    <source>
        <strain evidence="1">HOxNP-1</strain>
    </source>
</reference>
<dbReference type="EMBL" id="CP098248">
    <property type="protein sequence ID" value="WAV96318.1"/>
    <property type="molecule type" value="Genomic_DNA"/>
</dbReference>
<gene>
    <name evidence="1" type="ORF">NB645_05555</name>
</gene>
<dbReference type="Proteomes" id="UP001164794">
    <property type="component" value="Chromosome"/>
</dbReference>
<protein>
    <submittedName>
        <fullName evidence="1">Uncharacterized protein</fullName>
    </submittedName>
</protein>